<dbReference type="GO" id="GO:0009055">
    <property type="term" value="F:electron transfer activity"/>
    <property type="evidence" value="ECO:0007669"/>
    <property type="project" value="InterPro"/>
</dbReference>
<evidence type="ECO:0000256" key="9">
    <source>
        <dbReference type="PIRSR" id="PIRSR602326-1"/>
    </source>
</evidence>
<feature type="transmembrane region" description="Helical" evidence="10">
    <location>
        <begin position="253"/>
        <end position="270"/>
    </location>
</feature>
<dbReference type="InterPro" id="IPR002326">
    <property type="entry name" value="Cyt_c1"/>
</dbReference>
<evidence type="ECO:0000313" key="13">
    <source>
        <dbReference type="Proteomes" id="UP000445582"/>
    </source>
</evidence>
<evidence type="ECO:0000256" key="3">
    <source>
        <dbReference type="ARBA" id="ARBA00022617"/>
    </source>
</evidence>
<evidence type="ECO:0000256" key="1">
    <source>
        <dbReference type="ARBA" id="ARBA00004370"/>
    </source>
</evidence>
<dbReference type="InterPro" id="IPR009056">
    <property type="entry name" value="Cyt_c-like_dom"/>
</dbReference>
<evidence type="ECO:0000256" key="4">
    <source>
        <dbReference type="ARBA" id="ARBA00022692"/>
    </source>
</evidence>
<keyword evidence="7 9" id="KW-0408">Iron</keyword>
<evidence type="ECO:0000313" key="12">
    <source>
        <dbReference type="EMBL" id="MXO63167.1"/>
    </source>
</evidence>
<evidence type="ECO:0000256" key="8">
    <source>
        <dbReference type="ARBA" id="ARBA00023136"/>
    </source>
</evidence>
<keyword evidence="6 10" id="KW-1133">Transmembrane helix</keyword>
<dbReference type="Proteomes" id="UP000445582">
    <property type="component" value="Unassembled WGS sequence"/>
</dbReference>
<dbReference type="PROSITE" id="PS51007">
    <property type="entry name" value="CYTC"/>
    <property type="match status" value="1"/>
</dbReference>
<organism evidence="12 13">
    <name type="scientific">Qipengyuania oceanensis</name>
    <dbReference type="NCBI Taxonomy" id="1463597"/>
    <lineage>
        <taxon>Bacteria</taxon>
        <taxon>Pseudomonadati</taxon>
        <taxon>Pseudomonadota</taxon>
        <taxon>Alphaproteobacteria</taxon>
        <taxon>Sphingomonadales</taxon>
        <taxon>Erythrobacteraceae</taxon>
        <taxon>Qipengyuania</taxon>
    </lineage>
</organism>
<comment type="subcellular location">
    <subcellularLocation>
        <location evidence="1">Membrane</location>
    </subcellularLocation>
</comment>
<evidence type="ECO:0000256" key="10">
    <source>
        <dbReference type="SAM" id="Phobius"/>
    </source>
</evidence>
<keyword evidence="13" id="KW-1185">Reference proteome</keyword>
<dbReference type="GO" id="GO:0046872">
    <property type="term" value="F:metal ion binding"/>
    <property type="evidence" value="ECO:0007669"/>
    <property type="project" value="UniProtKB-KW"/>
</dbReference>
<feature type="binding site" description="covalent" evidence="9">
    <location>
        <position position="81"/>
    </location>
    <ligand>
        <name>heme c</name>
        <dbReference type="ChEBI" id="CHEBI:61717"/>
    </ligand>
</feature>
<dbReference type="InterPro" id="IPR036909">
    <property type="entry name" value="Cyt_c-like_dom_sf"/>
</dbReference>
<dbReference type="PANTHER" id="PTHR10266:SF3">
    <property type="entry name" value="CYTOCHROME C1, HEME PROTEIN, MITOCHONDRIAL"/>
    <property type="match status" value="1"/>
</dbReference>
<keyword evidence="8 10" id="KW-0472">Membrane</keyword>
<keyword evidence="4 10" id="KW-0812">Transmembrane</keyword>
<evidence type="ECO:0000256" key="2">
    <source>
        <dbReference type="ARBA" id="ARBA00016165"/>
    </source>
</evidence>
<comment type="caution">
    <text evidence="12">The sequence shown here is derived from an EMBL/GenBank/DDBJ whole genome shotgun (WGS) entry which is preliminary data.</text>
</comment>
<sequence length="285" mass="31066">MIRIISALVGLGFTVVVVFAFFTGLTTVISDGELKPETAEHEFHKHPKEVSFAQDGLFGKYDRAQLQRGLQVYKEVCSACHSLKYVAFRDLSALGYTEGQVKALSAQFQVPGIDSNTGEATTRPGTPTDYFPSPYPNNVAAAAANNNAIPPDLSLMTKARHDGTAYVYSLLTGYQEPSAELVKKFPASAPGPGLHHNPYFANLNLAMAPPLTSNGQVTYAPGNPEPTIDQMAKDVSAFLAWTAEPKLEKRRQTGWAVLGFLIFATILAYLSKKQIWSAVKPRRED</sequence>
<evidence type="ECO:0000256" key="7">
    <source>
        <dbReference type="ARBA" id="ARBA00023004"/>
    </source>
</evidence>
<protein>
    <recommendedName>
        <fullName evidence="2">Cytochrome c1</fullName>
    </recommendedName>
</protein>
<dbReference type="Gene3D" id="1.20.5.100">
    <property type="entry name" value="Cytochrome c1, transmembrane anchor, C-terminal"/>
    <property type="match status" value="1"/>
</dbReference>
<dbReference type="RefSeq" id="WP_160674356.1">
    <property type="nucleotide sequence ID" value="NZ_WTYN01000001.1"/>
</dbReference>
<dbReference type="EMBL" id="WTYN01000001">
    <property type="protein sequence ID" value="MXO63167.1"/>
    <property type="molecule type" value="Genomic_DNA"/>
</dbReference>
<name>A0A844YGU8_9SPHN</name>
<dbReference type="OrthoDB" id="9808471at2"/>
<dbReference type="SUPFAM" id="SSF46626">
    <property type="entry name" value="Cytochrome c"/>
    <property type="match status" value="1"/>
</dbReference>
<feature type="binding site" description="covalent" evidence="9">
    <location>
        <position position="77"/>
    </location>
    <ligand>
        <name>heme c</name>
        <dbReference type="ChEBI" id="CHEBI:61717"/>
    </ligand>
</feature>
<gene>
    <name evidence="12" type="ORF">GRI48_09105</name>
</gene>
<dbReference type="PANTHER" id="PTHR10266">
    <property type="entry name" value="CYTOCHROME C1"/>
    <property type="match status" value="1"/>
</dbReference>
<keyword evidence="3 9" id="KW-0349">Heme</keyword>
<dbReference type="Pfam" id="PF02167">
    <property type="entry name" value="Cytochrom_C1"/>
    <property type="match status" value="1"/>
</dbReference>
<keyword evidence="5 9" id="KW-0479">Metal-binding</keyword>
<feature type="domain" description="Cytochrome c" evidence="11">
    <location>
        <begin position="64"/>
        <end position="243"/>
    </location>
</feature>
<reference evidence="12 13" key="1">
    <citation type="submission" date="2019-12" db="EMBL/GenBank/DDBJ databases">
        <title>Genomic-based taxomic classification of the family Erythrobacteraceae.</title>
        <authorList>
            <person name="Xu L."/>
        </authorList>
    </citation>
    <scope>NUCLEOTIDE SEQUENCE [LARGE SCALE GENOMIC DNA]</scope>
    <source>
        <strain evidence="12 13">MCCC 1A09965</strain>
    </source>
</reference>
<evidence type="ECO:0000256" key="6">
    <source>
        <dbReference type="ARBA" id="ARBA00022989"/>
    </source>
</evidence>
<feature type="binding site" description="covalent" evidence="9">
    <location>
        <position position="207"/>
    </location>
    <ligand>
        <name>heme c</name>
        <dbReference type="ChEBI" id="CHEBI:61717"/>
    </ligand>
</feature>
<dbReference type="GO" id="GO:0020037">
    <property type="term" value="F:heme binding"/>
    <property type="evidence" value="ECO:0007669"/>
    <property type="project" value="InterPro"/>
</dbReference>
<dbReference type="Gene3D" id="1.10.760.10">
    <property type="entry name" value="Cytochrome c-like domain"/>
    <property type="match status" value="1"/>
</dbReference>
<dbReference type="PRINTS" id="PR00603">
    <property type="entry name" value="CYTOCHROMEC1"/>
</dbReference>
<dbReference type="GO" id="GO:0016020">
    <property type="term" value="C:membrane"/>
    <property type="evidence" value="ECO:0007669"/>
    <property type="project" value="UniProtKB-SubCell"/>
</dbReference>
<evidence type="ECO:0000256" key="5">
    <source>
        <dbReference type="ARBA" id="ARBA00022723"/>
    </source>
</evidence>
<evidence type="ECO:0000259" key="11">
    <source>
        <dbReference type="PROSITE" id="PS51007"/>
    </source>
</evidence>
<proteinExistence type="predicted"/>
<dbReference type="AlphaFoldDB" id="A0A844YGU8"/>
<comment type="cofactor">
    <cofactor evidence="9">
        <name>heme c</name>
        <dbReference type="ChEBI" id="CHEBI:61717"/>
    </cofactor>
    <text evidence="9">Binds 1 heme c group covalently per subunit.</text>
</comment>
<accession>A0A844YGU8</accession>
<feature type="binding site" description="covalent" evidence="9">
    <location>
        <position position="80"/>
    </location>
    <ligand>
        <name>heme c</name>
        <dbReference type="ChEBI" id="CHEBI:61717"/>
    </ligand>
</feature>